<dbReference type="Proteomes" id="UP000006878">
    <property type="component" value="Chromosome"/>
</dbReference>
<accession>A0ABM9PXC1</accession>
<evidence type="ECO:0000313" key="2">
    <source>
        <dbReference type="Proteomes" id="UP000006878"/>
    </source>
</evidence>
<dbReference type="GeneID" id="303187236"/>
<keyword evidence="2" id="KW-1185">Reference proteome</keyword>
<sequence length="44" mass="4907">MLALRAGMLGSAEEREVWHVMTLINAESLLNQSHEADQSPQNPM</sequence>
<proteinExistence type="predicted"/>
<reference evidence="2" key="1">
    <citation type="journal article" date="2010" name="PLoS ONE">
        <title>The Arthrobacter arilaitensis Re117 genome sequence reveals its genetic adaptation to the surface of cheese.</title>
        <authorList>
            <person name="Monnet C."/>
            <person name="Loux V."/>
            <person name="Gibrat J.F."/>
            <person name="Spinnler E."/>
            <person name="Barbe V."/>
            <person name="Vacherie B."/>
            <person name="Gavory F."/>
            <person name="Gourbeyre E."/>
            <person name="Siguier P."/>
            <person name="Chandler M."/>
            <person name="Elleuch R."/>
            <person name="Irlinger F."/>
            <person name="Vallaeys T."/>
        </authorList>
    </citation>
    <scope>NUCLEOTIDE SEQUENCE</scope>
    <source>
        <strain evidence="2">DSM 16368 / CIP 108037 / IAM 15318 / JCM 13566 / Re117</strain>
    </source>
</reference>
<dbReference type="RefSeq" id="WP_013349106.1">
    <property type="nucleotide sequence ID" value="NC_014550.1"/>
</dbReference>
<protein>
    <submittedName>
        <fullName evidence="1">Uncharacterized protein</fullName>
    </submittedName>
</protein>
<organism evidence="1 2">
    <name type="scientific">Glutamicibacter arilaitensis (strain DSM 16368 / CIP 108037 / IAM 15318 / JCM 13566 / NCIMB 14258 / Re117)</name>
    <name type="common">Arthrobacter arilaitensis</name>
    <dbReference type="NCBI Taxonomy" id="861360"/>
    <lineage>
        <taxon>Bacteria</taxon>
        <taxon>Bacillati</taxon>
        <taxon>Actinomycetota</taxon>
        <taxon>Actinomycetes</taxon>
        <taxon>Micrococcales</taxon>
        <taxon>Micrococcaceae</taxon>
        <taxon>Glutamicibacter</taxon>
    </lineage>
</organism>
<dbReference type="EMBL" id="FQ311875">
    <property type="protein sequence ID" value="CBT75977.1"/>
    <property type="molecule type" value="Genomic_DNA"/>
</dbReference>
<reference evidence="2" key="2">
    <citation type="submission" date="2010-07" db="EMBL/GenBank/DDBJ databases">
        <title>Complete genome sequence of Arthrobacter arilaitensis (strain DSM 16368 / CIP 108037 / JCM 13566 / Re117).</title>
        <authorList>
            <person name="Genoscope."/>
        </authorList>
    </citation>
    <scope>NUCLEOTIDE SEQUENCE [LARGE SCALE GENOMIC DNA]</scope>
    <source>
        <strain evidence="2">DSM 16368 / CIP 108037 / IAM 15318 / JCM 13566 / Re117</strain>
    </source>
</reference>
<gene>
    <name evidence="1" type="ordered locus">AARI_17630</name>
</gene>
<evidence type="ECO:0000313" key="1">
    <source>
        <dbReference type="EMBL" id="CBT75977.1"/>
    </source>
</evidence>
<name>A0ABM9PXC1_GLUAR</name>